<evidence type="ECO:0000313" key="2">
    <source>
        <dbReference type="Proteomes" id="UP001558632"/>
    </source>
</evidence>
<dbReference type="Proteomes" id="UP001558632">
    <property type="component" value="Unassembled WGS sequence"/>
</dbReference>
<organism evidence="1 2">
    <name type="scientific">Trichinella spiralis</name>
    <name type="common">Trichina worm</name>
    <dbReference type="NCBI Taxonomy" id="6334"/>
    <lineage>
        <taxon>Eukaryota</taxon>
        <taxon>Metazoa</taxon>
        <taxon>Ecdysozoa</taxon>
        <taxon>Nematoda</taxon>
        <taxon>Enoplea</taxon>
        <taxon>Dorylaimia</taxon>
        <taxon>Trichinellida</taxon>
        <taxon>Trichinellidae</taxon>
        <taxon>Trichinella</taxon>
    </lineage>
</organism>
<dbReference type="EMBL" id="JBEUSY010000151">
    <property type="protein sequence ID" value="KAL1244053.1"/>
    <property type="molecule type" value="Genomic_DNA"/>
</dbReference>
<proteinExistence type="predicted"/>
<keyword evidence="2" id="KW-1185">Reference proteome</keyword>
<name>A0ABR3KXG5_TRISP</name>
<gene>
    <name evidence="1" type="ORF">TSPI_00655</name>
</gene>
<comment type="caution">
    <text evidence="1">The sequence shown here is derived from an EMBL/GenBank/DDBJ whole genome shotgun (WGS) entry which is preliminary data.</text>
</comment>
<accession>A0ABR3KXG5</accession>
<evidence type="ECO:0000313" key="1">
    <source>
        <dbReference type="EMBL" id="KAL1244053.1"/>
    </source>
</evidence>
<sequence>MLNEAPADGVPQLSWLSERLLVLAGKWKLWSEGLLVCLRRRHVVALHFKTANYERVSFSVGSPINRAVDSWHNNTAYVVNGNGDACKEEEEIVRSQNALRKTFAWETLRLGTWPGTTQLAI</sequence>
<protein>
    <submittedName>
        <fullName evidence="1">FAD-linked oxidoreductase YgcU</fullName>
    </submittedName>
</protein>
<reference evidence="1 2" key="1">
    <citation type="submission" date="2024-07" db="EMBL/GenBank/DDBJ databases">
        <title>Enhanced genomic and transcriptomic resources for Trichinella pseudospiralis and T. spiralis underpin the discovery of pronounced molecular differences between stages and species.</title>
        <authorList>
            <person name="Pasi K.K."/>
            <person name="La Rosa G."/>
            <person name="Gomez-Morales M.A."/>
            <person name="Tosini F."/>
            <person name="Sumanam S."/>
            <person name="Young N.D."/>
            <person name="Chang B.C."/>
            <person name="Robin G.B."/>
        </authorList>
    </citation>
    <scope>NUCLEOTIDE SEQUENCE [LARGE SCALE GENOMIC DNA]</scope>
    <source>
        <strain evidence="1">ISS534</strain>
    </source>
</reference>